<evidence type="ECO:0000256" key="4">
    <source>
        <dbReference type="ARBA" id="ARBA00022692"/>
    </source>
</evidence>
<evidence type="ECO:0000313" key="10">
    <source>
        <dbReference type="EMBL" id="NLR93690.1"/>
    </source>
</evidence>
<dbReference type="RefSeq" id="WP_168884398.1">
    <property type="nucleotide sequence ID" value="NZ_JABAIL010000007.1"/>
</dbReference>
<organism evidence="10 11">
    <name type="scientific">Flammeovirga agarivorans</name>
    <dbReference type="NCBI Taxonomy" id="2726742"/>
    <lineage>
        <taxon>Bacteria</taxon>
        <taxon>Pseudomonadati</taxon>
        <taxon>Bacteroidota</taxon>
        <taxon>Cytophagia</taxon>
        <taxon>Cytophagales</taxon>
        <taxon>Flammeovirgaceae</taxon>
        <taxon>Flammeovirga</taxon>
    </lineage>
</organism>
<dbReference type="EMBL" id="JABAIL010000007">
    <property type="protein sequence ID" value="NLR93690.1"/>
    <property type="molecule type" value="Genomic_DNA"/>
</dbReference>
<dbReference type="Pfam" id="PF02687">
    <property type="entry name" value="FtsX"/>
    <property type="match status" value="1"/>
</dbReference>
<accession>A0A7X8SNW4</accession>
<keyword evidence="5 7" id="KW-1133">Transmembrane helix</keyword>
<comment type="caution">
    <text evidence="10">The sequence shown here is derived from an EMBL/GenBank/DDBJ whole genome shotgun (WGS) entry which is preliminary data.</text>
</comment>
<evidence type="ECO:0000256" key="5">
    <source>
        <dbReference type="ARBA" id="ARBA00022989"/>
    </source>
</evidence>
<reference evidence="10 11" key="1">
    <citation type="submission" date="2020-04" db="EMBL/GenBank/DDBJ databases">
        <title>Flammeovirga sp. SR4, a novel species isolated from seawater.</title>
        <authorList>
            <person name="Wang X."/>
        </authorList>
    </citation>
    <scope>NUCLEOTIDE SEQUENCE [LARGE SCALE GENOMIC DNA]</scope>
    <source>
        <strain evidence="10 11">SR4</strain>
    </source>
</reference>
<dbReference type="PANTHER" id="PTHR30489">
    <property type="entry name" value="LIPOPROTEIN-RELEASING SYSTEM TRANSMEMBRANE PROTEIN LOLE"/>
    <property type="match status" value="1"/>
</dbReference>
<keyword evidence="11" id="KW-1185">Reference proteome</keyword>
<evidence type="ECO:0000256" key="2">
    <source>
        <dbReference type="ARBA" id="ARBA00005236"/>
    </source>
</evidence>
<name>A0A7X8SNW4_9BACT</name>
<comment type="subcellular location">
    <subcellularLocation>
        <location evidence="1">Cell membrane</location>
        <topology evidence="1">Multi-pass membrane protein</topology>
    </subcellularLocation>
</comment>
<feature type="transmembrane region" description="Helical" evidence="7">
    <location>
        <begin position="330"/>
        <end position="356"/>
    </location>
</feature>
<evidence type="ECO:0000313" key="11">
    <source>
        <dbReference type="Proteomes" id="UP000585050"/>
    </source>
</evidence>
<feature type="transmembrane region" description="Helical" evidence="7">
    <location>
        <begin position="388"/>
        <end position="406"/>
    </location>
</feature>
<feature type="domain" description="ABC3 transporter permease C-terminal" evidence="8">
    <location>
        <begin position="285"/>
        <end position="413"/>
    </location>
</feature>
<evidence type="ECO:0000256" key="7">
    <source>
        <dbReference type="SAM" id="Phobius"/>
    </source>
</evidence>
<protein>
    <submittedName>
        <fullName evidence="10">FtsX-like permease family protein</fullName>
    </submittedName>
</protein>
<keyword evidence="3" id="KW-1003">Cell membrane</keyword>
<sequence length="424" mass="47006">MFEFLFKGLIRDKSRSLLPVIVVSLGVTLSVFFIGYIEGFSTDMISQNARFGTGHVKVMTREYVKNISQRPLDLSILEADKLLEQLNDKYPEMDWVRRFSFGGILDVPDKNGITKTQGIAGGMAFNLSSSSKDLERMQIRENLVEGKMPSGSFEMLLGKGLAERMGVKLGDTITFFGATMDGSMSFQNFTYVGAVSFGMSVMDDRTFIIDTKDAEQILDMENAAQEIFGFLPIDIYDGDKIQEVKNSFNALYENDTDEYAPEMLALRDQNGLSTMLDLMNTFASIFNIFFIFAMSIVLWNTGLLGGLRRYTEFGIRIAIGESKKAIYKSLLLESVIVGVIGSIIGTVFGLLLTFYLQEVGLDISNVTSGQNSVLISNVIRAKLVSTQLWIGFIPGVMATFLGALLSGRGVFKRQTSELFNELGV</sequence>
<dbReference type="Pfam" id="PF12704">
    <property type="entry name" value="MacB_PCD"/>
    <property type="match status" value="1"/>
</dbReference>
<keyword evidence="6 7" id="KW-0472">Membrane</keyword>
<dbReference type="InterPro" id="IPR025857">
    <property type="entry name" value="MacB_PCD"/>
</dbReference>
<evidence type="ECO:0000256" key="3">
    <source>
        <dbReference type="ARBA" id="ARBA00022475"/>
    </source>
</evidence>
<evidence type="ECO:0000256" key="6">
    <source>
        <dbReference type="ARBA" id="ARBA00023136"/>
    </source>
</evidence>
<keyword evidence="4 7" id="KW-0812">Transmembrane</keyword>
<dbReference type="AlphaFoldDB" id="A0A7X8SNW4"/>
<dbReference type="PANTHER" id="PTHR30489:SF0">
    <property type="entry name" value="LIPOPROTEIN-RELEASING SYSTEM TRANSMEMBRANE PROTEIN LOLE"/>
    <property type="match status" value="1"/>
</dbReference>
<dbReference type="InterPro" id="IPR003838">
    <property type="entry name" value="ABC3_permease_C"/>
</dbReference>
<dbReference type="GO" id="GO:0098797">
    <property type="term" value="C:plasma membrane protein complex"/>
    <property type="evidence" value="ECO:0007669"/>
    <property type="project" value="TreeGrafter"/>
</dbReference>
<dbReference type="InterPro" id="IPR051447">
    <property type="entry name" value="Lipoprotein-release_system"/>
</dbReference>
<gene>
    <name evidence="10" type="ORF">HGP29_20995</name>
</gene>
<proteinExistence type="inferred from homology"/>
<dbReference type="GO" id="GO:0044874">
    <property type="term" value="P:lipoprotein localization to outer membrane"/>
    <property type="evidence" value="ECO:0007669"/>
    <property type="project" value="TreeGrafter"/>
</dbReference>
<evidence type="ECO:0000256" key="1">
    <source>
        <dbReference type="ARBA" id="ARBA00004651"/>
    </source>
</evidence>
<feature type="domain" description="MacB-like periplasmic core" evidence="9">
    <location>
        <begin position="16"/>
        <end position="248"/>
    </location>
</feature>
<comment type="similarity">
    <text evidence="2">Belongs to the ABC-4 integral membrane protein family. LolC/E subfamily.</text>
</comment>
<feature type="transmembrane region" description="Helical" evidence="7">
    <location>
        <begin position="278"/>
        <end position="299"/>
    </location>
</feature>
<dbReference type="Proteomes" id="UP000585050">
    <property type="component" value="Unassembled WGS sequence"/>
</dbReference>
<feature type="transmembrane region" description="Helical" evidence="7">
    <location>
        <begin position="16"/>
        <end position="37"/>
    </location>
</feature>
<evidence type="ECO:0000259" key="9">
    <source>
        <dbReference type="Pfam" id="PF12704"/>
    </source>
</evidence>
<evidence type="ECO:0000259" key="8">
    <source>
        <dbReference type="Pfam" id="PF02687"/>
    </source>
</evidence>